<evidence type="ECO:0000256" key="4">
    <source>
        <dbReference type="ARBA" id="ARBA00013244"/>
    </source>
</evidence>
<keyword evidence="5" id="KW-0444">Lipid biosynthesis</keyword>
<evidence type="ECO:0000256" key="7">
    <source>
        <dbReference type="ARBA" id="ARBA00022798"/>
    </source>
</evidence>
<name>A0ABP8PLT4_9NOCA</name>
<dbReference type="InterPro" id="IPR045034">
    <property type="entry name" value="O-acyltransferase_WSD1-like"/>
</dbReference>
<sequence>MRSPRRYLTQTDLMSWRMEADPVLRSTIVAVALLDRRPDWDRFVSMMERGTRRVPLFRCKVVTPRFGMSPPYWVDDPDFDLSWHLRSFTLSDREGWGGVLDFARTAAMSAFDKDRPLWEFTVLGGLAGGRAALVTKVHHSLTDGVGGMQIVREIVDLTRDGDERPHEPSEDVPSATGAAPRLGYWPDRLATGGRSALRASTAAIRNPAGVVRGTSAALASTMRLTRPVFSTLSPVMTERSTLRRLATLDVAVRALDGAAEASGGSINDAFLAAVLLGAARYHRHHGAAVDRLRVTLPISLRTERDAMGGNRITLARFPLPTDVADPVELIGRVHTLVDTWRHEPAVRWSPAIAGTLNLLPAAVLVGMLEHVDLVASNVTGSPVPLFTAGAQILGHYAFSPTLGSAFNVTLMSYRSRCCIGVNADAAAVPDVDVLAGALADGFREVVALCPDAAETAVMLRT</sequence>
<feature type="region of interest" description="Disordered" evidence="11">
    <location>
        <begin position="160"/>
        <end position="180"/>
    </location>
</feature>
<protein>
    <recommendedName>
        <fullName evidence="4">diacylglycerol O-acyltransferase</fullName>
        <ecNumber evidence="4">2.3.1.20</ecNumber>
    </recommendedName>
</protein>
<comment type="caution">
    <text evidence="14">The sequence shown here is derived from an EMBL/GenBank/DDBJ whole genome shotgun (WGS) entry which is preliminary data.</text>
</comment>
<comment type="pathway">
    <text evidence="2">Lipid metabolism.</text>
</comment>
<dbReference type="Proteomes" id="UP001501183">
    <property type="component" value="Unassembled WGS sequence"/>
</dbReference>
<dbReference type="SUPFAM" id="SSF52777">
    <property type="entry name" value="CoA-dependent acyltransferases"/>
    <property type="match status" value="1"/>
</dbReference>
<feature type="domain" description="O-acyltransferase WSD1 C-terminal" evidence="13">
    <location>
        <begin position="309"/>
        <end position="444"/>
    </location>
</feature>
<feature type="compositionally biased region" description="Basic and acidic residues" evidence="11">
    <location>
        <begin position="160"/>
        <end position="169"/>
    </location>
</feature>
<evidence type="ECO:0000256" key="3">
    <source>
        <dbReference type="ARBA" id="ARBA00009587"/>
    </source>
</evidence>
<proteinExistence type="inferred from homology"/>
<evidence type="ECO:0000313" key="14">
    <source>
        <dbReference type="EMBL" id="GAA4488444.1"/>
    </source>
</evidence>
<keyword evidence="7" id="KW-0319">Glycerol metabolism</keyword>
<dbReference type="InterPro" id="IPR009721">
    <property type="entry name" value="O-acyltransferase_WSD1_C"/>
</dbReference>
<evidence type="ECO:0000256" key="1">
    <source>
        <dbReference type="ARBA" id="ARBA00004771"/>
    </source>
</evidence>
<evidence type="ECO:0000259" key="12">
    <source>
        <dbReference type="Pfam" id="PF03007"/>
    </source>
</evidence>
<comment type="similarity">
    <text evidence="3">Belongs to the long-chain O-acyltransferase family.</text>
</comment>
<comment type="pathway">
    <text evidence="1">Glycerolipid metabolism; triacylglycerol biosynthesis.</text>
</comment>
<dbReference type="Gene3D" id="3.30.559.10">
    <property type="entry name" value="Chloramphenicol acetyltransferase-like domain"/>
    <property type="match status" value="1"/>
</dbReference>
<gene>
    <name evidence="14" type="ORF">GCM10023094_48340</name>
</gene>
<dbReference type="EC" id="2.3.1.20" evidence="4"/>
<keyword evidence="15" id="KW-1185">Reference proteome</keyword>
<comment type="catalytic activity">
    <reaction evidence="10">
        <text>an acyl-CoA + a 1,2-diacyl-sn-glycerol = a triacyl-sn-glycerol + CoA</text>
        <dbReference type="Rhea" id="RHEA:10868"/>
        <dbReference type="ChEBI" id="CHEBI:17815"/>
        <dbReference type="ChEBI" id="CHEBI:57287"/>
        <dbReference type="ChEBI" id="CHEBI:58342"/>
        <dbReference type="ChEBI" id="CHEBI:64615"/>
        <dbReference type="EC" id="2.3.1.20"/>
    </reaction>
</comment>
<dbReference type="PANTHER" id="PTHR31650">
    <property type="entry name" value="O-ACYLTRANSFERASE (WSD1-LIKE) FAMILY PROTEIN"/>
    <property type="match status" value="1"/>
</dbReference>
<evidence type="ECO:0000256" key="11">
    <source>
        <dbReference type="SAM" id="MobiDB-lite"/>
    </source>
</evidence>
<dbReference type="PANTHER" id="PTHR31650:SF1">
    <property type="entry name" value="WAX ESTER SYNTHASE_DIACYLGLYCEROL ACYLTRANSFERASE 4-RELATED"/>
    <property type="match status" value="1"/>
</dbReference>
<accession>A0ABP8PLT4</accession>
<dbReference type="Pfam" id="PF03007">
    <property type="entry name" value="WS_DGAT_cat"/>
    <property type="match status" value="1"/>
</dbReference>
<organism evidence="14 15">
    <name type="scientific">Rhodococcus olei</name>
    <dbReference type="NCBI Taxonomy" id="2161675"/>
    <lineage>
        <taxon>Bacteria</taxon>
        <taxon>Bacillati</taxon>
        <taxon>Actinomycetota</taxon>
        <taxon>Actinomycetes</taxon>
        <taxon>Mycobacteriales</taxon>
        <taxon>Nocardiaceae</taxon>
        <taxon>Rhodococcus</taxon>
    </lineage>
</organism>
<dbReference type="InterPro" id="IPR023213">
    <property type="entry name" value="CAT-like_dom_sf"/>
</dbReference>
<evidence type="ECO:0000256" key="9">
    <source>
        <dbReference type="ARBA" id="ARBA00023315"/>
    </source>
</evidence>
<keyword evidence="8" id="KW-0443">Lipid metabolism</keyword>
<evidence type="ECO:0000313" key="15">
    <source>
        <dbReference type="Proteomes" id="UP001501183"/>
    </source>
</evidence>
<evidence type="ECO:0000256" key="8">
    <source>
        <dbReference type="ARBA" id="ARBA00023098"/>
    </source>
</evidence>
<dbReference type="InterPro" id="IPR004255">
    <property type="entry name" value="O-acyltransferase_WSD1_N"/>
</dbReference>
<feature type="domain" description="O-acyltransferase WSD1-like N-terminal" evidence="12">
    <location>
        <begin position="9"/>
        <end position="269"/>
    </location>
</feature>
<evidence type="ECO:0000259" key="13">
    <source>
        <dbReference type="Pfam" id="PF06974"/>
    </source>
</evidence>
<evidence type="ECO:0000256" key="2">
    <source>
        <dbReference type="ARBA" id="ARBA00005189"/>
    </source>
</evidence>
<evidence type="ECO:0000256" key="5">
    <source>
        <dbReference type="ARBA" id="ARBA00022516"/>
    </source>
</evidence>
<evidence type="ECO:0000256" key="10">
    <source>
        <dbReference type="ARBA" id="ARBA00048109"/>
    </source>
</evidence>
<evidence type="ECO:0000256" key="6">
    <source>
        <dbReference type="ARBA" id="ARBA00022679"/>
    </source>
</evidence>
<keyword evidence="6" id="KW-0808">Transferase</keyword>
<dbReference type="EMBL" id="BAABFB010000072">
    <property type="protein sequence ID" value="GAA4488444.1"/>
    <property type="molecule type" value="Genomic_DNA"/>
</dbReference>
<reference evidence="15" key="1">
    <citation type="journal article" date="2019" name="Int. J. Syst. Evol. Microbiol.">
        <title>The Global Catalogue of Microorganisms (GCM) 10K type strain sequencing project: providing services to taxonomists for standard genome sequencing and annotation.</title>
        <authorList>
            <consortium name="The Broad Institute Genomics Platform"/>
            <consortium name="The Broad Institute Genome Sequencing Center for Infectious Disease"/>
            <person name="Wu L."/>
            <person name="Ma J."/>
        </authorList>
    </citation>
    <scope>NUCLEOTIDE SEQUENCE [LARGE SCALE GENOMIC DNA]</scope>
    <source>
        <strain evidence="15">JCM 32206</strain>
    </source>
</reference>
<keyword evidence="9" id="KW-0012">Acyltransferase</keyword>
<dbReference type="Pfam" id="PF06974">
    <property type="entry name" value="WS_DGAT_C"/>
    <property type="match status" value="1"/>
</dbReference>